<proteinExistence type="predicted"/>
<dbReference type="EMBL" id="JAEAOA010000678">
    <property type="protein sequence ID" value="KAK3595284.1"/>
    <property type="molecule type" value="Genomic_DNA"/>
</dbReference>
<reference evidence="2" key="2">
    <citation type="journal article" date="2021" name="Genome Biol. Evol.">
        <title>Developing a high-quality reference genome for a parasitic bivalve with doubly uniparental inheritance (Bivalvia: Unionida).</title>
        <authorList>
            <person name="Smith C.H."/>
        </authorList>
    </citation>
    <scope>NUCLEOTIDE SEQUENCE</scope>
    <source>
        <strain evidence="2">CHS0354</strain>
        <tissue evidence="2">Mantle</tissue>
    </source>
</reference>
<feature type="region of interest" description="Disordered" evidence="1">
    <location>
        <begin position="115"/>
        <end position="138"/>
    </location>
</feature>
<dbReference type="InterPro" id="IPR036179">
    <property type="entry name" value="Ig-like_dom_sf"/>
</dbReference>
<evidence type="ECO:0000313" key="2">
    <source>
        <dbReference type="EMBL" id="KAK3595284.1"/>
    </source>
</evidence>
<dbReference type="Proteomes" id="UP001195483">
    <property type="component" value="Unassembled WGS sequence"/>
</dbReference>
<sequence>MQFLSPSSMVNGTTVELLVKNAQKEDGGTYECHHSNCTLSFHSFKTIHVGENGSAVHRIHKRMEPATFSLRHVSTRARYKRRLKASLDTAGILYRISVCTISNLHIEMIKSVPEKSSTSQLERRSATSLKWRNNDGNS</sequence>
<reference evidence="2" key="3">
    <citation type="submission" date="2023-05" db="EMBL/GenBank/DDBJ databases">
        <authorList>
            <person name="Smith C.H."/>
        </authorList>
    </citation>
    <scope>NUCLEOTIDE SEQUENCE</scope>
    <source>
        <strain evidence="2">CHS0354</strain>
        <tissue evidence="2">Mantle</tissue>
    </source>
</reference>
<dbReference type="CDD" id="cd00096">
    <property type="entry name" value="Ig"/>
    <property type="match status" value="1"/>
</dbReference>
<protein>
    <submittedName>
        <fullName evidence="2">Uncharacterized protein</fullName>
    </submittedName>
</protein>
<accession>A0AAE0SNR5</accession>
<evidence type="ECO:0000256" key="1">
    <source>
        <dbReference type="SAM" id="MobiDB-lite"/>
    </source>
</evidence>
<dbReference type="SUPFAM" id="SSF48726">
    <property type="entry name" value="Immunoglobulin"/>
    <property type="match status" value="1"/>
</dbReference>
<dbReference type="AlphaFoldDB" id="A0AAE0SNR5"/>
<evidence type="ECO:0000313" key="3">
    <source>
        <dbReference type="Proteomes" id="UP001195483"/>
    </source>
</evidence>
<reference evidence="2" key="1">
    <citation type="journal article" date="2021" name="Genome Biol. Evol.">
        <title>A High-Quality Reference Genome for a Parasitic Bivalve with Doubly Uniparental Inheritance (Bivalvia: Unionida).</title>
        <authorList>
            <person name="Smith C.H."/>
        </authorList>
    </citation>
    <scope>NUCLEOTIDE SEQUENCE</scope>
    <source>
        <strain evidence="2">CHS0354</strain>
    </source>
</reference>
<name>A0AAE0SNR5_9BIVA</name>
<organism evidence="2 3">
    <name type="scientific">Potamilus streckersoni</name>
    <dbReference type="NCBI Taxonomy" id="2493646"/>
    <lineage>
        <taxon>Eukaryota</taxon>
        <taxon>Metazoa</taxon>
        <taxon>Spiralia</taxon>
        <taxon>Lophotrochozoa</taxon>
        <taxon>Mollusca</taxon>
        <taxon>Bivalvia</taxon>
        <taxon>Autobranchia</taxon>
        <taxon>Heteroconchia</taxon>
        <taxon>Palaeoheterodonta</taxon>
        <taxon>Unionida</taxon>
        <taxon>Unionoidea</taxon>
        <taxon>Unionidae</taxon>
        <taxon>Ambleminae</taxon>
        <taxon>Lampsilini</taxon>
        <taxon>Potamilus</taxon>
    </lineage>
</organism>
<comment type="caution">
    <text evidence="2">The sequence shown here is derived from an EMBL/GenBank/DDBJ whole genome shotgun (WGS) entry which is preliminary data.</text>
</comment>
<gene>
    <name evidence="2" type="ORF">CHS0354_010894</name>
</gene>
<keyword evidence="3" id="KW-1185">Reference proteome</keyword>